<keyword evidence="2" id="KW-1185">Reference proteome</keyword>
<keyword evidence="1" id="KW-0614">Plasmid</keyword>
<dbReference type="Pfam" id="PF09693">
    <property type="entry name" value="Phage_XkdX"/>
    <property type="match status" value="1"/>
</dbReference>
<gene>
    <name evidence="1" type="ORF">K3F53_18850</name>
</gene>
<organism evidence="1 2">
    <name type="scientific">Aneurinibacillus thermoaerophilus</name>
    <dbReference type="NCBI Taxonomy" id="143495"/>
    <lineage>
        <taxon>Bacteria</taxon>
        <taxon>Bacillati</taxon>
        <taxon>Bacillota</taxon>
        <taxon>Bacilli</taxon>
        <taxon>Bacillales</taxon>
        <taxon>Paenibacillaceae</taxon>
        <taxon>Aneurinibacillus group</taxon>
        <taxon>Aneurinibacillus</taxon>
    </lineage>
</organism>
<reference evidence="1 2" key="1">
    <citation type="submission" date="2021-08" db="EMBL/GenBank/DDBJ databases">
        <title>Complete genome sequence of the strain Aneurinibacillus thermoaerophilus CCM 8960.</title>
        <authorList>
            <person name="Musilova J."/>
            <person name="Kourilova X."/>
            <person name="Pernicova I."/>
            <person name="Bezdicek M."/>
            <person name="Lengerova M."/>
            <person name="Obruca S."/>
            <person name="Sedlar K."/>
        </authorList>
    </citation>
    <scope>NUCLEOTIDE SEQUENCE [LARGE SCALE GENOMIC DNA]</scope>
    <source>
        <strain evidence="1 2">CCM 8960</strain>
        <plasmid evidence="1 2">pAT1</plasmid>
    </source>
</reference>
<evidence type="ECO:0000313" key="1">
    <source>
        <dbReference type="EMBL" id="QYY44795.1"/>
    </source>
</evidence>
<dbReference type="Proteomes" id="UP000826616">
    <property type="component" value="Plasmid pAT1"/>
</dbReference>
<evidence type="ECO:0000313" key="2">
    <source>
        <dbReference type="Proteomes" id="UP000826616"/>
    </source>
</evidence>
<dbReference type="RefSeq" id="WP_220561231.1">
    <property type="nucleotide sequence ID" value="NZ_CP080765.1"/>
</dbReference>
<sequence>MTDFEKWNLYFQKKWCTADMVCQVVELGRLSPEQYETITGDPYLKPEDNIKTKK</sequence>
<geneLocation type="plasmid" evidence="1 2">
    <name>pAT1</name>
</geneLocation>
<dbReference type="EMBL" id="CP080765">
    <property type="protein sequence ID" value="QYY44795.1"/>
    <property type="molecule type" value="Genomic_DNA"/>
</dbReference>
<proteinExistence type="predicted"/>
<accession>A0ABX8YH95</accession>
<protein>
    <submittedName>
        <fullName evidence="1">XkdX family protein</fullName>
    </submittedName>
</protein>
<dbReference type="GeneID" id="97143443"/>
<dbReference type="InterPro" id="IPR010022">
    <property type="entry name" value="XkdX"/>
</dbReference>
<name>A0ABX8YH95_ANETH</name>